<feature type="domain" description="Thioesterase" evidence="3">
    <location>
        <begin position="54"/>
        <end position="126"/>
    </location>
</feature>
<dbReference type="InterPro" id="IPR029069">
    <property type="entry name" value="HotDog_dom_sf"/>
</dbReference>
<evidence type="ECO:0000313" key="4">
    <source>
        <dbReference type="EMBL" id="MBT9289396.1"/>
    </source>
</evidence>
<keyword evidence="2" id="KW-0378">Hydrolase</keyword>
<dbReference type="Gene3D" id="3.10.129.10">
    <property type="entry name" value="Hotdog Thioesterase"/>
    <property type="match status" value="1"/>
</dbReference>
<dbReference type="Pfam" id="PF03061">
    <property type="entry name" value="4HBT"/>
    <property type="match status" value="1"/>
</dbReference>
<reference evidence="4 5" key="1">
    <citation type="submission" date="2021-06" db="EMBL/GenBank/DDBJ databases">
        <authorList>
            <person name="Grouzdev D.S."/>
            <person name="Koziaeva V."/>
        </authorList>
    </citation>
    <scope>NUCLEOTIDE SEQUENCE [LARGE SCALE GENOMIC DNA]</scope>
    <source>
        <strain evidence="4 5">22</strain>
    </source>
</reference>
<dbReference type="GO" id="GO:0047617">
    <property type="term" value="F:fatty acyl-CoA hydrolase activity"/>
    <property type="evidence" value="ECO:0007669"/>
    <property type="project" value="InterPro"/>
</dbReference>
<proteinExistence type="inferred from homology"/>
<dbReference type="SUPFAM" id="SSF54637">
    <property type="entry name" value="Thioesterase/thiol ester dehydrase-isomerase"/>
    <property type="match status" value="1"/>
</dbReference>
<dbReference type="InterPro" id="IPR006683">
    <property type="entry name" value="Thioestr_dom"/>
</dbReference>
<comment type="similarity">
    <text evidence="1">Belongs to the thioesterase PaaI family.</text>
</comment>
<evidence type="ECO:0000259" key="3">
    <source>
        <dbReference type="Pfam" id="PF03061"/>
    </source>
</evidence>
<dbReference type="AlphaFoldDB" id="A0A947D2A6"/>
<name>A0A947D2A6_9HYPH</name>
<dbReference type="InterPro" id="IPR039298">
    <property type="entry name" value="ACOT13"/>
</dbReference>
<keyword evidence="5" id="KW-1185">Reference proteome</keyword>
<dbReference type="EMBL" id="JAHHZF010000003">
    <property type="protein sequence ID" value="MBT9289396.1"/>
    <property type="molecule type" value="Genomic_DNA"/>
</dbReference>
<dbReference type="PANTHER" id="PTHR21660">
    <property type="entry name" value="THIOESTERASE SUPERFAMILY MEMBER-RELATED"/>
    <property type="match status" value="1"/>
</dbReference>
<organism evidence="4 5">
    <name type="scientific">Prosthecodimorpha staleyi</name>
    <dbReference type="NCBI Taxonomy" id="2840188"/>
    <lineage>
        <taxon>Bacteria</taxon>
        <taxon>Pseudomonadati</taxon>
        <taxon>Pseudomonadota</taxon>
        <taxon>Alphaproteobacteria</taxon>
        <taxon>Hyphomicrobiales</taxon>
        <taxon>Ancalomicrobiaceae</taxon>
        <taxon>Prosthecodimorpha</taxon>
    </lineage>
</organism>
<dbReference type="Proteomes" id="UP000766595">
    <property type="component" value="Unassembled WGS sequence"/>
</dbReference>
<evidence type="ECO:0000313" key="5">
    <source>
        <dbReference type="Proteomes" id="UP000766595"/>
    </source>
</evidence>
<sequence>MAGLETRDPNWIQKTLQTFNSAAFIRDLGCRLIDIEPGRVVTELDLAERHLQQNGYVHAGVQAAMADHTAGTACITLTAPNQIILSIELKLSLMVAARGEKLICRGEVLKAGSRVSFAEAKVYAVESGSERLVSHATVSLAVVEKERG</sequence>
<protein>
    <submittedName>
        <fullName evidence="4">PaaI family thioesterase</fullName>
    </submittedName>
</protein>
<dbReference type="RefSeq" id="WP_261968026.1">
    <property type="nucleotide sequence ID" value="NZ_JAHHZF010000003.1"/>
</dbReference>
<accession>A0A947D2A6</accession>
<evidence type="ECO:0000256" key="1">
    <source>
        <dbReference type="ARBA" id="ARBA00008324"/>
    </source>
</evidence>
<dbReference type="NCBIfam" id="TIGR00369">
    <property type="entry name" value="unchar_dom_1"/>
    <property type="match status" value="1"/>
</dbReference>
<dbReference type="CDD" id="cd03443">
    <property type="entry name" value="PaaI_thioesterase"/>
    <property type="match status" value="1"/>
</dbReference>
<dbReference type="InterPro" id="IPR003736">
    <property type="entry name" value="PAAI_dom"/>
</dbReference>
<gene>
    <name evidence="4" type="ORF">KL771_08030</name>
</gene>
<comment type="caution">
    <text evidence="4">The sequence shown here is derived from an EMBL/GenBank/DDBJ whole genome shotgun (WGS) entry which is preliminary data.</text>
</comment>
<dbReference type="PANTHER" id="PTHR21660:SF1">
    <property type="entry name" value="ACYL-COENZYME A THIOESTERASE 13"/>
    <property type="match status" value="1"/>
</dbReference>
<evidence type="ECO:0000256" key="2">
    <source>
        <dbReference type="ARBA" id="ARBA00022801"/>
    </source>
</evidence>